<evidence type="ECO:0000256" key="5">
    <source>
        <dbReference type="ARBA" id="ARBA00022777"/>
    </source>
</evidence>
<dbReference type="Proteomes" id="UP001230496">
    <property type="component" value="Chromosome"/>
</dbReference>
<dbReference type="InterPro" id="IPR003594">
    <property type="entry name" value="HATPase_dom"/>
</dbReference>
<dbReference type="Pfam" id="PF00512">
    <property type="entry name" value="HisKA"/>
    <property type="match status" value="1"/>
</dbReference>
<evidence type="ECO:0000256" key="1">
    <source>
        <dbReference type="ARBA" id="ARBA00000085"/>
    </source>
</evidence>
<dbReference type="Gene3D" id="1.10.287.130">
    <property type="match status" value="1"/>
</dbReference>
<evidence type="ECO:0000259" key="9">
    <source>
        <dbReference type="PROSITE" id="PS50113"/>
    </source>
</evidence>
<dbReference type="CDD" id="cd00075">
    <property type="entry name" value="HATPase"/>
    <property type="match status" value="1"/>
</dbReference>
<dbReference type="SMART" id="SM00387">
    <property type="entry name" value="HATPase_c"/>
    <property type="match status" value="1"/>
</dbReference>
<dbReference type="Pfam" id="PF02518">
    <property type="entry name" value="HATPase_c"/>
    <property type="match status" value="1"/>
</dbReference>
<feature type="domain" description="Histidine kinase" evidence="7">
    <location>
        <begin position="173"/>
        <end position="391"/>
    </location>
</feature>
<evidence type="ECO:0000256" key="3">
    <source>
        <dbReference type="ARBA" id="ARBA00022553"/>
    </source>
</evidence>
<dbReference type="InterPro" id="IPR035965">
    <property type="entry name" value="PAS-like_dom_sf"/>
</dbReference>
<dbReference type="PROSITE" id="PS50109">
    <property type="entry name" value="HIS_KIN"/>
    <property type="match status" value="1"/>
</dbReference>
<dbReference type="PRINTS" id="PR00344">
    <property type="entry name" value="BCTRLSENSOR"/>
</dbReference>
<proteinExistence type="predicted"/>
<dbReference type="PANTHER" id="PTHR43711">
    <property type="entry name" value="TWO-COMPONENT HISTIDINE KINASE"/>
    <property type="match status" value="1"/>
</dbReference>
<dbReference type="PROSITE" id="PS50113">
    <property type="entry name" value="PAC"/>
    <property type="match status" value="1"/>
</dbReference>
<dbReference type="InterPro" id="IPR036890">
    <property type="entry name" value="HATPase_C_sf"/>
</dbReference>
<dbReference type="CDD" id="cd00130">
    <property type="entry name" value="PAS"/>
    <property type="match status" value="1"/>
</dbReference>
<dbReference type="InterPro" id="IPR036097">
    <property type="entry name" value="HisK_dim/P_sf"/>
</dbReference>
<dbReference type="EC" id="2.7.13.3" evidence="2"/>
<sequence length="391" mass="43836">MGDTKPSYEELERELVRLKSDLKTAHQKGNEDKQTSFQLFYENSSDALLITSPDGGIHTVNPAGCKLFGWSEEEICKGGRNLLVDLTDKSLPEALKKRQKSGYVEGELIFKKKDGTRFIGEYSSKIFTNSTGLLRTSMIVRDITDRKKAESLLKDKQRKLKELNTTKDKLFSIVAHDLRGPFNNLKGLAELIITRLAQNNIEKAQEYAGLIASSAKRSLTLLENLLQWAQAQTGDLSFRPEKIILSEIIKDIIELKRPLLVPKNISINYKPSHELIVYADNNMFRLVMRNLISNSIKFTDAGGYINIKTDHKDDYVEISVSDTGVGMNKKQIRNLFDITKISTSLGTAGEKGSGLGLVICKEFVDRHGGEIWATSEEGVGTEFTVRFPLSQ</sequence>
<evidence type="ECO:0000256" key="4">
    <source>
        <dbReference type="ARBA" id="ARBA00022679"/>
    </source>
</evidence>
<keyword evidence="5 10" id="KW-0418">Kinase</keyword>
<evidence type="ECO:0000313" key="11">
    <source>
        <dbReference type="Proteomes" id="UP001230496"/>
    </source>
</evidence>
<evidence type="ECO:0000256" key="6">
    <source>
        <dbReference type="ARBA" id="ARBA00023012"/>
    </source>
</evidence>
<dbReference type="Pfam" id="PF13426">
    <property type="entry name" value="PAS_9"/>
    <property type="match status" value="1"/>
</dbReference>
<accession>A0AA51REF6</accession>
<dbReference type="SUPFAM" id="SSF55785">
    <property type="entry name" value="PYP-like sensor domain (PAS domain)"/>
    <property type="match status" value="1"/>
</dbReference>
<dbReference type="EMBL" id="CP129971">
    <property type="protein sequence ID" value="WMN12389.1"/>
    <property type="molecule type" value="Genomic_DNA"/>
</dbReference>
<dbReference type="GO" id="GO:0000155">
    <property type="term" value="F:phosphorelay sensor kinase activity"/>
    <property type="evidence" value="ECO:0007669"/>
    <property type="project" value="InterPro"/>
</dbReference>
<dbReference type="KEGG" id="msaa:QYS49_33440"/>
<dbReference type="Gene3D" id="3.30.450.20">
    <property type="entry name" value="PAS domain"/>
    <property type="match status" value="1"/>
</dbReference>
<dbReference type="NCBIfam" id="TIGR00229">
    <property type="entry name" value="sensory_box"/>
    <property type="match status" value="1"/>
</dbReference>
<dbReference type="PROSITE" id="PS50112">
    <property type="entry name" value="PAS"/>
    <property type="match status" value="1"/>
</dbReference>
<dbReference type="InterPro" id="IPR000014">
    <property type="entry name" value="PAS"/>
</dbReference>
<dbReference type="InterPro" id="IPR005467">
    <property type="entry name" value="His_kinase_dom"/>
</dbReference>
<keyword evidence="11" id="KW-1185">Reference proteome</keyword>
<evidence type="ECO:0000259" key="8">
    <source>
        <dbReference type="PROSITE" id="PS50112"/>
    </source>
</evidence>
<dbReference type="SUPFAM" id="SSF47384">
    <property type="entry name" value="Homodimeric domain of signal transducing histidine kinase"/>
    <property type="match status" value="1"/>
</dbReference>
<dbReference type="InterPro" id="IPR001610">
    <property type="entry name" value="PAC"/>
</dbReference>
<dbReference type="InterPro" id="IPR000700">
    <property type="entry name" value="PAS-assoc_C"/>
</dbReference>
<dbReference type="InterPro" id="IPR050736">
    <property type="entry name" value="Sensor_HK_Regulatory"/>
</dbReference>
<dbReference type="Gene3D" id="3.30.565.10">
    <property type="entry name" value="Histidine kinase-like ATPase, C-terminal domain"/>
    <property type="match status" value="1"/>
</dbReference>
<keyword evidence="6" id="KW-0902">Two-component regulatory system</keyword>
<dbReference type="InterPro" id="IPR004358">
    <property type="entry name" value="Sig_transdc_His_kin-like_C"/>
</dbReference>
<dbReference type="AlphaFoldDB" id="A0AA51REF6"/>
<dbReference type="RefSeq" id="WP_308350418.1">
    <property type="nucleotide sequence ID" value="NZ_CP129971.1"/>
</dbReference>
<dbReference type="SUPFAM" id="SSF55874">
    <property type="entry name" value="ATPase domain of HSP90 chaperone/DNA topoisomerase II/histidine kinase"/>
    <property type="match status" value="1"/>
</dbReference>
<reference evidence="10 11" key="1">
    <citation type="submission" date="2023-08" db="EMBL/GenBank/DDBJ databases">
        <title>Comparative genomics and taxonomic characterization of three novel marine species of genus Marivirga.</title>
        <authorList>
            <person name="Muhammad N."/>
            <person name="Kim S.-G."/>
        </authorList>
    </citation>
    <scope>NUCLEOTIDE SEQUENCE [LARGE SCALE GENOMIC DNA]</scope>
    <source>
        <strain evidence="10 11">BDSF4-3</strain>
    </source>
</reference>
<organism evidence="10 11">
    <name type="scientific">Marivirga salinarum</name>
    <dbReference type="NCBI Taxonomy" id="3059078"/>
    <lineage>
        <taxon>Bacteria</taxon>
        <taxon>Pseudomonadati</taxon>
        <taxon>Bacteroidota</taxon>
        <taxon>Cytophagia</taxon>
        <taxon>Cytophagales</taxon>
        <taxon>Marivirgaceae</taxon>
        <taxon>Marivirga</taxon>
    </lineage>
</organism>
<protein>
    <recommendedName>
        <fullName evidence="2">histidine kinase</fullName>
        <ecNumber evidence="2">2.7.13.3</ecNumber>
    </recommendedName>
</protein>
<keyword evidence="3" id="KW-0597">Phosphoprotein</keyword>
<evidence type="ECO:0000313" key="10">
    <source>
        <dbReference type="EMBL" id="WMN12389.1"/>
    </source>
</evidence>
<name>A0AA51REF6_9BACT</name>
<dbReference type="InterPro" id="IPR003661">
    <property type="entry name" value="HisK_dim/P_dom"/>
</dbReference>
<dbReference type="PANTHER" id="PTHR43711:SF26">
    <property type="entry name" value="SENSOR HISTIDINE KINASE RCSC"/>
    <property type="match status" value="1"/>
</dbReference>
<dbReference type="CDD" id="cd00082">
    <property type="entry name" value="HisKA"/>
    <property type="match status" value="1"/>
</dbReference>
<dbReference type="SMART" id="SM00091">
    <property type="entry name" value="PAS"/>
    <property type="match status" value="1"/>
</dbReference>
<evidence type="ECO:0000259" key="7">
    <source>
        <dbReference type="PROSITE" id="PS50109"/>
    </source>
</evidence>
<dbReference type="SMART" id="SM00388">
    <property type="entry name" value="HisKA"/>
    <property type="match status" value="1"/>
</dbReference>
<dbReference type="SMART" id="SM00086">
    <property type="entry name" value="PAC"/>
    <property type="match status" value="1"/>
</dbReference>
<comment type="catalytic activity">
    <reaction evidence="1">
        <text>ATP + protein L-histidine = ADP + protein N-phospho-L-histidine.</text>
        <dbReference type="EC" id="2.7.13.3"/>
    </reaction>
</comment>
<dbReference type="FunFam" id="3.30.565.10:FF:000006">
    <property type="entry name" value="Sensor histidine kinase WalK"/>
    <property type="match status" value="1"/>
</dbReference>
<feature type="domain" description="PAC" evidence="9">
    <location>
        <begin position="104"/>
        <end position="155"/>
    </location>
</feature>
<keyword evidence="4 10" id="KW-0808">Transferase</keyword>
<feature type="domain" description="PAS" evidence="8">
    <location>
        <begin position="33"/>
        <end position="75"/>
    </location>
</feature>
<gene>
    <name evidence="10" type="ORF">QYS49_33440</name>
</gene>
<evidence type="ECO:0000256" key="2">
    <source>
        <dbReference type="ARBA" id="ARBA00012438"/>
    </source>
</evidence>